<dbReference type="EMBL" id="ASHM01023760">
    <property type="protein sequence ID" value="PNX71762.1"/>
    <property type="molecule type" value="Genomic_DNA"/>
</dbReference>
<dbReference type="SUPFAM" id="SSF56672">
    <property type="entry name" value="DNA/RNA polymerases"/>
    <property type="match status" value="1"/>
</dbReference>
<dbReference type="PANTHER" id="PTHR33116:SF78">
    <property type="entry name" value="OS12G0587133 PROTEIN"/>
    <property type="match status" value="1"/>
</dbReference>
<dbReference type="STRING" id="57577.A0A2K3KZQ2"/>
<accession>A0A2K3KZQ2</accession>
<evidence type="ECO:0000313" key="2">
    <source>
        <dbReference type="EMBL" id="PNX71762.1"/>
    </source>
</evidence>
<dbReference type="ExpressionAtlas" id="A0A2K3KZQ2">
    <property type="expression patterns" value="baseline"/>
</dbReference>
<reference evidence="2 3" key="1">
    <citation type="journal article" date="2014" name="Am. J. Bot.">
        <title>Genome assembly and annotation for red clover (Trifolium pratense; Fabaceae).</title>
        <authorList>
            <person name="Istvanek J."/>
            <person name="Jaros M."/>
            <person name="Krenek A."/>
            <person name="Repkova J."/>
        </authorList>
    </citation>
    <scope>NUCLEOTIDE SEQUENCE [LARGE SCALE GENOMIC DNA]</scope>
    <source>
        <strain evidence="3">cv. Tatra</strain>
        <tissue evidence="2">Young leaves</tissue>
    </source>
</reference>
<name>A0A2K3KZQ2_TRIPR</name>
<dbReference type="InterPro" id="IPR005135">
    <property type="entry name" value="Endo/exonuclease/phosphatase"/>
</dbReference>
<feature type="domain" description="Reverse transcriptase" evidence="1">
    <location>
        <begin position="450"/>
        <end position="727"/>
    </location>
</feature>
<dbReference type="InterPro" id="IPR000477">
    <property type="entry name" value="RT_dom"/>
</dbReference>
<dbReference type="AlphaFoldDB" id="A0A2K3KZQ2"/>
<dbReference type="PROSITE" id="PS50878">
    <property type="entry name" value="RT_POL"/>
    <property type="match status" value="1"/>
</dbReference>
<gene>
    <name evidence="2" type="ORF">L195_g027647</name>
</gene>
<proteinExistence type="predicted"/>
<reference evidence="2 3" key="2">
    <citation type="journal article" date="2017" name="Front. Plant Sci.">
        <title>Gene Classification and Mining of Molecular Markers Useful in Red Clover (Trifolium pratense) Breeding.</title>
        <authorList>
            <person name="Istvanek J."/>
            <person name="Dluhosova J."/>
            <person name="Dluhos P."/>
            <person name="Patkova L."/>
            <person name="Nedelnik J."/>
            <person name="Repkova J."/>
        </authorList>
    </citation>
    <scope>NUCLEOTIDE SEQUENCE [LARGE SCALE GENOMIC DNA]</scope>
    <source>
        <strain evidence="3">cv. Tatra</strain>
        <tissue evidence="2">Young leaves</tissue>
    </source>
</reference>
<dbReference type="InterPro" id="IPR043502">
    <property type="entry name" value="DNA/RNA_pol_sf"/>
</dbReference>
<sequence>MCLLQETKRASFDDFMIHNLWGHKDVEWVSKESNGLSGGMLTVWNTGLFTFRYRFTGDGFLGVCVEWKSSLLYIVNIYSSCSMSGKRKLWSDLLDFKLNNEQGEWCLGGDFNATLKVGERRGCSGGGGQIERVEFSQFIEDMEVVDIPVTGKKFSWFNAEGTVMSRLDRFLLSEGFIERGGISNQWIGDRDISDHCPVWLVCSKLNWGPKPFKFNNCWLEHPNFIPFVTETWKKMQIKGKKAFVLKEKLKLLKESLKVWNKEVFGLIDLNIDKTVKELNEVEELNANGDGDPTIFKSKELVKKFWEQIQHKESLLHQKSRTKWIQEGDANSRFFHASIKARRRRNQLVMLKKGAEWIQGVENIKKEAKDHFSKHFSEEWNNRPFLQGIDFNMLSSDDNDFLLKPFEEEEVKEIIVNCDGNKSPGPDGFNFNFLKSCWCIVKNDVMAFLKEFHENAVLPKAVTASFLTLIPKKDHPQDLFDYRPICLIGSLYKIVSKLLANRLKTVLGKLISNCQSAFLPNRQILDGVVVLNEIIDLAKKRKDNCFLFKVDFERAYDTVNWLFLERMMIKMGFSEGWLKWMRACIFESSMSILVNGSPTEDFIVGRGLRQGDPLSPFLFLIVAEGLAGLMKRAVEIGRFKGFKVNNNIQFQILQFADDTILMGEGIWENLWTIKVLLRSFELVSGLKINFLKSKFYGVNVDTRFLDAGSSFLSCRSDVTPFKFLGIPVGANPRRRETWKPVVEAMTKRLSFWNSRHLSFGGRVTLINSVLASIPLYFFSFFKAPKCILKQLVRIQRNFLWGGGSDDKKLCWVKWDQICLPKEEGGLGIKNLELFNVALLSKWKWRFLTEGEAVWSELLRFRYGHLPSSLLTRVLSVNGNKESIWWKDVIGTAREGE</sequence>
<protein>
    <submittedName>
        <fullName evidence="2">Cysteine-rich receptor-like protein kinase</fullName>
    </submittedName>
</protein>
<feature type="non-terminal residue" evidence="2">
    <location>
        <position position="895"/>
    </location>
</feature>
<dbReference type="GO" id="GO:0016301">
    <property type="term" value="F:kinase activity"/>
    <property type="evidence" value="ECO:0007669"/>
    <property type="project" value="UniProtKB-KW"/>
</dbReference>
<evidence type="ECO:0000259" key="1">
    <source>
        <dbReference type="PROSITE" id="PS50878"/>
    </source>
</evidence>
<keyword evidence="2" id="KW-0675">Receptor</keyword>
<evidence type="ECO:0000313" key="3">
    <source>
        <dbReference type="Proteomes" id="UP000236291"/>
    </source>
</evidence>
<keyword evidence="2" id="KW-0418">Kinase</keyword>
<keyword evidence="2" id="KW-0808">Transferase</keyword>
<dbReference type="CDD" id="cd01650">
    <property type="entry name" value="RT_nLTR_like"/>
    <property type="match status" value="1"/>
</dbReference>
<dbReference type="Gene3D" id="3.60.10.10">
    <property type="entry name" value="Endonuclease/exonuclease/phosphatase"/>
    <property type="match status" value="1"/>
</dbReference>
<dbReference type="InterPro" id="IPR036691">
    <property type="entry name" value="Endo/exonu/phosph_ase_sf"/>
</dbReference>
<dbReference type="SUPFAM" id="SSF56219">
    <property type="entry name" value="DNase I-like"/>
    <property type="match status" value="1"/>
</dbReference>
<dbReference type="Proteomes" id="UP000236291">
    <property type="component" value="Unassembled WGS sequence"/>
</dbReference>
<dbReference type="PANTHER" id="PTHR33116">
    <property type="entry name" value="REVERSE TRANSCRIPTASE ZINC-BINDING DOMAIN-CONTAINING PROTEIN-RELATED-RELATED"/>
    <property type="match status" value="1"/>
</dbReference>
<comment type="caution">
    <text evidence="2">The sequence shown here is derived from an EMBL/GenBank/DDBJ whole genome shotgun (WGS) entry which is preliminary data.</text>
</comment>
<dbReference type="Pfam" id="PF03372">
    <property type="entry name" value="Exo_endo_phos"/>
    <property type="match status" value="1"/>
</dbReference>
<organism evidence="2 3">
    <name type="scientific">Trifolium pratense</name>
    <name type="common">Red clover</name>
    <dbReference type="NCBI Taxonomy" id="57577"/>
    <lineage>
        <taxon>Eukaryota</taxon>
        <taxon>Viridiplantae</taxon>
        <taxon>Streptophyta</taxon>
        <taxon>Embryophyta</taxon>
        <taxon>Tracheophyta</taxon>
        <taxon>Spermatophyta</taxon>
        <taxon>Magnoliopsida</taxon>
        <taxon>eudicotyledons</taxon>
        <taxon>Gunneridae</taxon>
        <taxon>Pentapetalae</taxon>
        <taxon>rosids</taxon>
        <taxon>fabids</taxon>
        <taxon>Fabales</taxon>
        <taxon>Fabaceae</taxon>
        <taxon>Papilionoideae</taxon>
        <taxon>50 kb inversion clade</taxon>
        <taxon>NPAAA clade</taxon>
        <taxon>Hologalegina</taxon>
        <taxon>IRL clade</taxon>
        <taxon>Trifolieae</taxon>
        <taxon>Trifolium</taxon>
    </lineage>
</organism>
<dbReference type="Pfam" id="PF00078">
    <property type="entry name" value="RVT_1"/>
    <property type="match status" value="1"/>
</dbReference>